<name>A0ACB8G4Z6_9SAUR</name>
<reference evidence="1" key="1">
    <citation type="submission" date="2021-08" db="EMBL/GenBank/DDBJ databases">
        <title>The first chromosome-level gecko genome reveals the dynamic sex chromosomes of Neotropical dwarf geckos (Sphaerodactylidae: Sphaerodactylus).</title>
        <authorList>
            <person name="Pinto B.J."/>
            <person name="Keating S.E."/>
            <person name="Gamble T."/>
        </authorList>
    </citation>
    <scope>NUCLEOTIDE SEQUENCE</scope>
    <source>
        <strain evidence="1">TG3544</strain>
    </source>
</reference>
<sequence length="157" mass="17040">MTQEAFCKSAAENTRAAARLSRSPPRSRVFERAEQPSAPSAGHWARPRNLSRSPGEREEGDALVQPACARAAENPRPTTAAGKKAWEGGPPKQRRGASTRPYRPPPQRIVCPLPRALCAAQTKALPCLPGRSWQFKALQECKATFPTTGVVSLRTNS</sequence>
<dbReference type="EMBL" id="CM037615">
    <property type="protein sequence ID" value="KAH8014299.1"/>
    <property type="molecule type" value="Genomic_DNA"/>
</dbReference>
<protein>
    <submittedName>
        <fullName evidence="1">Uncharacterized protein</fullName>
    </submittedName>
</protein>
<accession>A0ACB8G4Z6</accession>
<evidence type="ECO:0000313" key="1">
    <source>
        <dbReference type="EMBL" id="KAH8014299.1"/>
    </source>
</evidence>
<dbReference type="Proteomes" id="UP000827872">
    <property type="component" value="Linkage Group LG02"/>
</dbReference>
<gene>
    <name evidence="1" type="ORF">K3G42_028187</name>
</gene>
<keyword evidence="2" id="KW-1185">Reference proteome</keyword>
<comment type="caution">
    <text evidence="1">The sequence shown here is derived from an EMBL/GenBank/DDBJ whole genome shotgun (WGS) entry which is preliminary data.</text>
</comment>
<evidence type="ECO:0000313" key="2">
    <source>
        <dbReference type="Proteomes" id="UP000827872"/>
    </source>
</evidence>
<organism evidence="1 2">
    <name type="scientific">Sphaerodactylus townsendi</name>
    <dbReference type="NCBI Taxonomy" id="933632"/>
    <lineage>
        <taxon>Eukaryota</taxon>
        <taxon>Metazoa</taxon>
        <taxon>Chordata</taxon>
        <taxon>Craniata</taxon>
        <taxon>Vertebrata</taxon>
        <taxon>Euteleostomi</taxon>
        <taxon>Lepidosauria</taxon>
        <taxon>Squamata</taxon>
        <taxon>Bifurcata</taxon>
        <taxon>Gekkota</taxon>
        <taxon>Sphaerodactylidae</taxon>
        <taxon>Sphaerodactylus</taxon>
    </lineage>
</organism>
<proteinExistence type="predicted"/>